<keyword evidence="3" id="KW-0238">DNA-binding</keyword>
<keyword evidence="2" id="KW-0805">Transcription regulation</keyword>
<dbReference type="GO" id="GO:0045892">
    <property type="term" value="P:negative regulation of DNA-templated transcription"/>
    <property type="evidence" value="ECO:0007669"/>
    <property type="project" value="InterPro"/>
</dbReference>
<dbReference type="Gene3D" id="1.10.10.10">
    <property type="entry name" value="Winged helix-like DNA-binding domain superfamily/Winged helix DNA-binding domain"/>
    <property type="match status" value="1"/>
</dbReference>
<dbReference type="Proteomes" id="UP001139319">
    <property type="component" value="Unassembled WGS sequence"/>
</dbReference>
<proteinExistence type="inferred from homology"/>
<dbReference type="GO" id="GO:0003677">
    <property type="term" value="F:DNA binding"/>
    <property type="evidence" value="ECO:0007669"/>
    <property type="project" value="UniProtKB-KW"/>
</dbReference>
<comment type="similarity">
    <text evidence="1">Belongs to the BlaI transcriptional regulatory family.</text>
</comment>
<dbReference type="InterPro" id="IPR036390">
    <property type="entry name" value="WH_DNA-bd_sf"/>
</dbReference>
<sequence>MKSRSLSNTLPQLGELELSVLRLLWECPEQDVKTIFAALPQGRSLSLNTVQSTLERLFRKQLLQREKRGRAYFYRPALDRGEFLGKLLGGVIAKVHTGTLSPILSGFVDFADSISDDSLSELEQLIAAKREQREES</sequence>
<dbReference type="AlphaFoldDB" id="A0A9X2HWQ5"/>
<dbReference type="InterPro" id="IPR005650">
    <property type="entry name" value="BlaI_family"/>
</dbReference>
<gene>
    <name evidence="5" type="ORF">M6D89_03960</name>
</gene>
<reference evidence="5" key="2">
    <citation type="submission" date="2023-01" db="EMBL/GenBank/DDBJ databases">
        <title>Gilvimarinus xylanilyticus HB14 isolated from Caulerpa lentillifera aquaculture base in Hainan, China.</title>
        <authorList>
            <person name="Zhang Y.-J."/>
        </authorList>
    </citation>
    <scope>NUCLEOTIDE SEQUENCE</scope>
    <source>
        <strain evidence="5">HB14</strain>
    </source>
</reference>
<evidence type="ECO:0000256" key="1">
    <source>
        <dbReference type="ARBA" id="ARBA00011046"/>
    </source>
</evidence>
<dbReference type="PIRSF" id="PIRSF019455">
    <property type="entry name" value="CopR_AtkY"/>
    <property type="match status" value="1"/>
</dbReference>
<accession>A0A9X2HWQ5</accession>
<evidence type="ECO:0000313" key="6">
    <source>
        <dbReference type="Proteomes" id="UP001139319"/>
    </source>
</evidence>
<comment type="caution">
    <text evidence="5">The sequence shown here is derived from an EMBL/GenBank/DDBJ whole genome shotgun (WGS) entry which is preliminary data.</text>
</comment>
<protein>
    <submittedName>
        <fullName evidence="5">BlaI/MecI/CopY family transcriptional regulator</fullName>
    </submittedName>
</protein>
<organism evidence="5 6">
    <name type="scientific">Gilvimarinus xylanilyticus</name>
    <dbReference type="NCBI Taxonomy" id="2944139"/>
    <lineage>
        <taxon>Bacteria</taxon>
        <taxon>Pseudomonadati</taxon>
        <taxon>Pseudomonadota</taxon>
        <taxon>Gammaproteobacteria</taxon>
        <taxon>Cellvibrionales</taxon>
        <taxon>Cellvibrionaceae</taxon>
        <taxon>Gilvimarinus</taxon>
    </lineage>
</organism>
<keyword evidence="4" id="KW-0804">Transcription</keyword>
<evidence type="ECO:0000256" key="4">
    <source>
        <dbReference type="ARBA" id="ARBA00023163"/>
    </source>
</evidence>
<evidence type="ECO:0000256" key="3">
    <source>
        <dbReference type="ARBA" id="ARBA00023125"/>
    </source>
</evidence>
<dbReference type="RefSeq" id="WP_253966726.1">
    <property type="nucleotide sequence ID" value="NZ_JAMFTH010000001.1"/>
</dbReference>
<dbReference type="Pfam" id="PF03965">
    <property type="entry name" value="Penicillinase_R"/>
    <property type="match status" value="1"/>
</dbReference>
<dbReference type="InterPro" id="IPR036388">
    <property type="entry name" value="WH-like_DNA-bd_sf"/>
</dbReference>
<evidence type="ECO:0000313" key="5">
    <source>
        <dbReference type="EMBL" id="MCP8898449.1"/>
    </source>
</evidence>
<evidence type="ECO:0000256" key="2">
    <source>
        <dbReference type="ARBA" id="ARBA00023015"/>
    </source>
</evidence>
<reference evidence="5" key="1">
    <citation type="submission" date="2022-05" db="EMBL/GenBank/DDBJ databases">
        <authorList>
            <person name="Sun H.-N."/>
        </authorList>
    </citation>
    <scope>NUCLEOTIDE SEQUENCE</scope>
    <source>
        <strain evidence="5">HB14</strain>
    </source>
</reference>
<keyword evidence="6" id="KW-1185">Reference proteome</keyword>
<dbReference type="SUPFAM" id="SSF46785">
    <property type="entry name" value="Winged helix' DNA-binding domain"/>
    <property type="match status" value="1"/>
</dbReference>
<dbReference type="EMBL" id="JAMFTH010000001">
    <property type="protein sequence ID" value="MCP8898449.1"/>
    <property type="molecule type" value="Genomic_DNA"/>
</dbReference>
<name>A0A9X2HWQ5_9GAMM</name>